<keyword evidence="1" id="KW-0812">Transmembrane</keyword>
<keyword evidence="1" id="KW-0472">Membrane</keyword>
<accession>A0A7W7DFU3</accession>
<evidence type="ECO:0008006" key="4">
    <source>
        <dbReference type="Google" id="ProtNLM"/>
    </source>
</evidence>
<protein>
    <recommendedName>
        <fullName evidence="4">DUF4190 domain-containing protein</fullName>
    </recommendedName>
</protein>
<feature type="transmembrane region" description="Helical" evidence="1">
    <location>
        <begin position="20"/>
        <end position="47"/>
    </location>
</feature>
<comment type="caution">
    <text evidence="2">The sequence shown here is derived from an EMBL/GenBank/DDBJ whole genome shotgun (WGS) entry which is preliminary data.</text>
</comment>
<feature type="transmembrane region" description="Helical" evidence="1">
    <location>
        <begin position="59"/>
        <end position="83"/>
    </location>
</feature>
<dbReference type="RefSeq" id="WP_184888102.1">
    <property type="nucleotide sequence ID" value="NZ_BOOV01000036.1"/>
</dbReference>
<sequence>MLHQPADTSGVEIGRRALLLSIGALALTLMFPVLGLALGVFSIVVSVRGWQALARKKRSVLMPVLGSLISSASIVLAALMAWFQTYFGNELSAYTECMKGAGTTTAQQICATQLQRDMERRLPFLPEGSLRFSLPS</sequence>
<keyword evidence="1" id="KW-1133">Transmembrane helix</keyword>
<keyword evidence="3" id="KW-1185">Reference proteome</keyword>
<organism evidence="2 3">
    <name type="scientific">Sphaerisporangium siamense</name>
    <dbReference type="NCBI Taxonomy" id="795645"/>
    <lineage>
        <taxon>Bacteria</taxon>
        <taxon>Bacillati</taxon>
        <taxon>Actinomycetota</taxon>
        <taxon>Actinomycetes</taxon>
        <taxon>Streptosporangiales</taxon>
        <taxon>Streptosporangiaceae</taxon>
        <taxon>Sphaerisporangium</taxon>
    </lineage>
</organism>
<evidence type="ECO:0000256" key="1">
    <source>
        <dbReference type="SAM" id="Phobius"/>
    </source>
</evidence>
<proteinExistence type="predicted"/>
<dbReference type="Proteomes" id="UP000542210">
    <property type="component" value="Unassembled WGS sequence"/>
</dbReference>
<dbReference type="AlphaFoldDB" id="A0A7W7DFU3"/>
<evidence type="ECO:0000313" key="2">
    <source>
        <dbReference type="EMBL" id="MBB4706032.1"/>
    </source>
</evidence>
<gene>
    <name evidence="2" type="ORF">BJ982_007576</name>
</gene>
<evidence type="ECO:0000313" key="3">
    <source>
        <dbReference type="Proteomes" id="UP000542210"/>
    </source>
</evidence>
<dbReference type="EMBL" id="JACHND010000001">
    <property type="protein sequence ID" value="MBB4706032.1"/>
    <property type="molecule type" value="Genomic_DNA"/>
</dbReference>
<name>A0A7W7DFU3_9ACTN</name>
<reference evidence="2 3" key="1">
    <citation type="submission" date="2020-08" db="EMBL/GenBank/DDBJ databases">
        <title>Sequencing the genomes of 1000 actinobacteria strains.</title>
        <authorList>
            <person name="Klenk H.-P."/>
        </authorList>
    </citation>
    <scope>NUCLEOTIDE SEQUENCE [LARGE SCALE GENOMIC DNA]</scope>
    <source>
        <strain evidence="2 3">DSM 45784</strain>
    </source>
</reference>